<reference evidence="1" key="1">
    <citation type="journal article" date="2020" name="Nat. Commun.">
        <title>Large-scale genome sequencing of mycorrhizal fungi provides insights into the early evolution of symbiotic traits.</title>
        <authorList>
            <person name="Miyauchi S."/>
            <person name="Kiss E."/>
            <person name="Kuo A."/>
            <person name="Drula E."/>
            <person name="Kohler A."/>
            <person name="Sanchez-Garcia M."/>
            <person name="Morin E."/>
            <person name="Andreopoulos B."/>
            <person name="Barry K.W."/>
            <person name="Bonito G."/>
            <person name="Buee M."/>
            <person name="Carver A."/>
            <person name="Chen C."/>
            <person name="Cichocki N."/>
            <person name="Clum A."/>
            <person name="Culley D."/>
            <person name="Crous P.W."/>
            <person name="Fauchery L."/>
            <person name="Girlanda M."/>
            <person name="Hayes R.D."/>
            <person name="Keri Z."/>
            <person name="LaButti K."/>
            <person name="Lipzen A."/>
            <person name="Lombard V."/>
            <person name="Magnuson J."/>
            <person name="Maillard F."/>
            <person name="Murat C."/>
            <person name="Nolan M."/>
            <person name="Ohm R.A."/>
            <person name="Pangilinan J."/>
            <person name="Pereira M.F."/>
            <person name="Perotto S."/>
            <person name="Peter M."/>
            <person name="Pfister S."/>
            <person name="Riley R."/>
            <person name="Sitrit Y."/>
            <person name="Stielow J.B."/>
            <person name="Szollosi G."/>
            <person name="Zifcakova L."/>
            <person name="Stursova M."/>
            <person name="Spatafora J.W."/>
            <person name="Tedersoo L."/>
            <person name="Vaario L.M."/>
            <person name="Yamada A."/>
            <person name="Yan M."/>
            <person name="Wang P."/>
            <person name="Xu J."/>
            <person name="Bruns T."/>
            <person name="Baldrian P."/>
            <person name="Vilgalys R."/>
            <person name="Dunand C."/>
            <person name="Henrissat B."/>
            <person name="Grigoriev I.V."/>
            <person name="Hibbett D."/>
            <person name="Nagy L.G."/>
            <person name="Martin F.M."/>
        </authorList>
    </citation>
    <scope>NUCLEOTIDE SEQUENCE</scope>
    <source>
        <strain evidence="1">UP504</strain>
    </source>
</reference>
<name>A0A9P6AAV2_9AGAM</name>
<dbReference type="Proteomes" id="UP000886523">
    <property type="component" value="Unassembled WGS sequence"/>
</dbReference>
<evidence type="ECO:0000313" key="1">
    <source>
        <dbReference type="EMBL" id="KAF9502601.1"/>
    </source>
</evidence>
<sequence length="72" mass="8409">MSSTREFGTFYPDAKNDNEHFYVARLNQIRIKDFSSDGHLLIQIIHFIVVFGDLEDEECPHPYFTHAIPIIV</sequence>
<protein>
    <submittedName>
        <fullName evidence="1">Uncharacterized protein</fullName>
    </submittedName>
</protein>
<keyword evidence="2" id="KW-1185">Reference proteome</keyword>
<accession>A0A9P6AAV2</accession>
<gene>
    <name evidence="1" type="ORF">BS47DRAFT_1403412</name>
</gene>
<dbReference type="EMBL" id="MU129892">
    <property type="protein sequence ID" value="KAF9502601.1"/>
    <property type="molecule type" value="Genomic_DNA"/>
</dbReference>
<dbReference type="AlphaFoldDB" id="A0A9P6AAV2"/>
<evidence type="ECO:0000313" key="2">
    <source>
        <dbReference type="Proteomes" id="UP000886523"/>
    </source>
</evidence>
<organism evidence="1 2">
    <name type="scientific">Hydnum rufescens UP504</name>
    <dbReference type="NCBI Taxonomy" id="1448309"/>
    <lineage>
        <taxon>Eukaryota</taxon>
        <taxon>Fungi</taxon>
        <taxon>Dikarya</taxon>
        <taxon>Basidiomycota</taxon>
        <taxon>Agaricomycotina</taxon>
        <taxon>Agaricomycetes</taxon>
        <taxon>Cantharellales</taxon>
        <taxon>Hydnaceae</taxon>
        <taxon>Hydnum</taxon>
    </lineage>
</organism>
<comment type="caution">
    <text evidence="1">The sequence shown here is derived from an EMBL/GenBank/DDBJ whole genome shotgun (WGS) entry which is preliminary data.</text>
</comment>
<proteinExistence type="predicted"/>